<evidence type="ECO:0000256" key="3">
    <source>
        <dbReference type="ARBA" id="ARBA00023002"/>
    </source>
</evidence>
<dbReference type="PANTHER" id="PTHR47706:SF5">
    <property type="entry name" value="ISOFLAVONE REDUCTASE"/>
    <property type="match status" value="1"/>
</dbReference>
<reference evidence="5" key="1">
    <citation type="journal article" date="2021" name="IMA Fungus">
        <title>Genomic characterization of three marine fungi, including Emericellopsis atlantica sp. nov. with signatures of a generalist lifestyle and marine biomass degradation.</title>
        <authorList>
            <person name="Hagestad O.C."/>
            <person name="Hou L."/>
            <person name="Andersen J.H."/>
            <person name="Hansen E.H."/>
            <person name="Altermark B."/>
            <person name="Li C."/>
            <person name="Kuhnert E."/>
            <person name="Cox R.J."/>
            <person name="Crous P.W."/>
            <person name="Spatafora J.W."/>
            <person name="Lail K."/>
            <person name="Amirebrahimi M."/>
            <person name="Lipzen A."/>
            <person name="Pangilinan J."/>
            <person name="Andreopoulos W."/>
            <person name="Hayes R.D."/>
            <person name="Ng V."/>
            <person name="Grigoriev I.V."/>
            <person name="Jackson S.A."/>
            <person name="Sutton T.D.S."/>
            <person name="Dobson A.D.W."/>
            <person name="Rama T."/>
        </authorList>
    </citation>
    <scope>NUCLEOTIDE SEQUENCE</scope>
    <source>
        <strain evidence="5">TRa018bII</strain>
    </source>
</reference>
<comment type="similarity">
    <text evidence="1">Belongs to the NmrA-type oxidoreductase family. Isoflavone reductase subfamily.</text>
</comment>
<dbReference type="InterPro" id="IPR036291">
    <property type="entry name" value="NAD(P)-bd_dom_sf"/>
</dbReference>
<name>A0A9P8C6D2_9HELO</name>
<accession>A0A9P8C6D2</accession>
<feature type="domain" description="NAD(P)-binding" evidence="4">
    <location>
        <begin position="10"/>
        <end position="95"/>
    </location>
</feature>
<gene>
    <name evidence="5" type="ORF">BJ875DRAFT_282046</name>
</gene>
<sequence>MVKIAIAGSGGLAWIFAKALCSTEHTTIILSRNDQPEFAKLECQVVVLDYDSQLDLRFHLRGIDVVISTVSGAPQINLIDAAHDAGVTRFVPAEFEGPPARRALNDPLNRGKRETIARLKDWSHDTRNPMRFTIFSCGVFYQRFARGGLALYNIGIGTGIERQGAYLMNLGNDTAEVVEYTGDGKPIYICLTDVYDLANFIVAALDHGLSSWLPEFRVQSDRKTVTEILHYGAVVKNVNGLDTITHEAQNLKKNIDYASYQQDWDTVARFEELAATESGRYNFTQPNLNPLVNVVPTPFWDWLYHEWKS</sequence>
<dbReference type="Proteomes" id="UP000824998">
    <property type="component" value="Unassembled WGS sequence"/>
</dbReference>
<dbReference type="OrthoDB" id="419598at2759"/>
<organism evidence="5 6">
    <name type="scientific">Amylocarpus encephaloides</name>
    <dbReference type="NCBI Taxonomy" id="45428"/>
    <lineage>
        <taxon>Eukaryota</taxon>
        <taxon>Fungi</taxon>
        <taxon>Dikarya</taxon>
        <taxon>Ascomycota</taxon>
        <taxon>Pezizomycotina</taxon>
        <taxon>Leotiomycetes</taxon>
        <taxon>Helotiales</taxon>
        <taxon>Helotiales incertae sedis</taxon>
        <taxon>Amylocarpus</taxon>
    </lineage>
</organism>
<proteinExistence type="inferred from homology"/>
<dbReference type="Gene3D" id="3.40.50.720">
    <property type="entry name" value="NAD(P)-binding Rossmann-like Domain"/>
    <property type="match status" value="1"/>
</dbReference>
<dbReference type="PANTHER" id="PTHR47706">
    <property type="entry name" value="NMRA-LIKE FAMILY PROTEIN"/>
    <property type="match status" value="1"/>
</dbReference>
<evidence type="ECO:0000256" key="1">
    <source>
        <dbReference type="ARBA" id="ARBA00005725"/>
    </source>
</evidence>
<dbReference type="SUPFAM" id="SSF51735">
    <property type="entry name" value="NAD(P)-binding Rossmann-fold domains"/>
    <property type="match status" value="1"/>
</dbReference>
<evidence type="ECO:0000313" key="5">
    <source>
        <dbReference type="EMBL" id="KAG9235122.1"/>
    </source>
</evidence>
<protein>
    <submittedName>
        <fullName evidence="5">Isoflavone reductase family protein-like protein</fullName>
    </submittedName>
</protein>
<dbReference type="GO" id="GO:0016491">
    <property type="term" value="F:oxidoreductase activity"/>
    <property type="evidence" value="ECO:0007669"/>
    <property type="project" value="UniProtKB-KW"/>
</dbReference>
<comment type="caution">
    <text evidence="5">The sequence shown here is derived from an EMBL/GenBank/DDBJ whole genome shotgun (WGS) entry which is preliminary data.</text>
</comment>
<dbReference type="InterPro" id="IPR051609">
    <property type="entry name" value="NmrA/Isoflavone_reductase-like"/>
</dbReference>
<dbReference type="EMBL" id="MU251441">
    <property type="protein sequence ID" value="KAG9235122.1"/>
    <property type="molecule type" value="Genomic_DNA"/>
</dbReference>
<dbReference type="AlphaFoldDB" id="A0A9P8C6D2"/>
<evidence type="ECO:0000313" key="6">
    <source>
        <dbReference type="Proteomes" id="UP000824998"/>
    </source>
</evidence>
<keyword evidence="3" id="KW-0560">Oxidoreductase</keyword>
<evidence type="ECO:0000256" key="2">
    <source>
        <dbReference type="ARBA" id="ARBA00022857"/>
    </source>
</evidence>
<dbReference type="Pfam" id="PF13460">
    <property type="entry name" value="NAD_binding_10"/>
    <property type="match status" value="1"/>
</dbReference>
<dbReference type="InterPro" id="IPR016040">
    <property type="entry name" value="NAD(P)-bd_dom"/>
</dbReference>
<keyword evidence="6" id="KW-1185">Reference proteome</keyword>
<evidence type="ECO:0000259" key="4">
    <source>
        <dbReference type="Pfam" id="PF13460"/>
    </source>
</evidence>
<keyword evidence="2" id="KW-0521">NADP</keyword>